<dbReference type="OrthoDB" id="2416606at2"/>
<dbReference type="SUPFAM" id="SSF55031">
    <property type="entry name" value="Bacterial exopeptidase dimerisation domain"/>
    <property type="match status" value="1"/>
</dbReference>
<dbReference type="Gene3D" id="3.30.70.360">
    <property type="match status" value="1"/>
</dbReference>
<dbReference type="Gene3D" id="3.40.630.10">
    <property type="entry name" value="Zn peptidases"/>
    <property type="match status" value="1"/>
</dbReference>
<dbReference type="PANTHER" id="PTHR11014:SF122">
    <property type="entry name" value="AMIDOHYDROLASE AMHX"/>
    <property type="match status" value="1"/>
</dbReference>
<dbReference type="InterPro" id="IPR037484">
    <property type="entry name" value="AmhX-like"/>
</dbReference>
<name>A0A433RW17_9BACL</name>
<keyword evidence="1" id="KW-0464">Manganese</keyword>
<evidence type="ECO:0000313" key="3">
    <source>
        <dbReference type="EMBL" id="RUS57459.1"/>
    </source>
</evidence>
<proteinExistence type="predicted"/>
<keyword evidence="1" id="KW-0479">Metal-binding</keyword>
<dbReference type="GO" id="GO:0046872">
    <property type="term" value="F:metal ion binding"/>
    <property type="evidence" value="ECO:0007669"/>
    <property type="project" value="UniProtKB-KW"/>
</dbReference>
<keyword evidence="4" id="KW-1185">Reference proteome</keyword>
<sequence length="379" mass="41231">MTTQPLSSELQHIFNYLHANPEKSWHEFGTTQYIASYIKAMGLEPITFNDLTGLYVDIGSGSPVVGLRTDIDALWQEVDGVLQANHSCGHDGHMTMALGALKALQTKHQPEHGTIRVLFQPAEEKGTGALAFVEKGIVDTIDYLYGVHVRPVQELKNGQHSPALYHGAARLITGVIHGVEAHGARPHLGKNAIEIGTDLAIGLRTIHIDPMIPTSIKLTSFHAGGDAANVIPGKATFSIDLRSQTNEGIDEAMAQLKTIIEGVEHKYHATIHYQIDANIAAAEVSEEAKSFMQQAIIETVGAENLAPPVVTPGGEDFHFYTLKRPQIKATMLGLGCDLQPGLHHPNMTFNTNQLQQGVEILTRTVLNTFAAIQKEVFVK</sequence>
<dbReference type="NCBIfam" id="TIGR01891">
    <property type="entry name" value="amidohydrolases"/>
    <property type="match status" value="1"/>
</dbReference>
<dbReference type="InterPro" id="IPR036264">
    <property type="entry name" value="Bact_exopeptidase_dim_dom"/>
</dbReference>
<dbReference type="InterPro" id="IPR002933">
    <property type="entry name" value="Peptidase_M20"/>
</dbReference>
<feature type="domain" description="Peptidase M20 dimerisation" evidence="2">
    <location>
        <begin position="174"/>
        <end position="266"/>
    </location>
</feature>
<dbReference type="EMBL" id="JTFC01000025">
    <property type="protein sequence ID" value="RUS57459.1"/>
    <property type="molecule type" value="Genomic_DNA"/>
</dbReference>
<dbReference type="AlphaFoldDB" id="A0A433RW17"/>
<feature type="binding site" evidence="1">
    <location>
        <position position="148"/>
    </location>
    <ligand>
        <name>Mn(2+)</name>
        <dbReference type="ChEBI" id="CHEBI:29035"/>
        <label>2</label>
    </ligand>
</feature>
<dbReference type="SUPFAM" id="SSF53187">
    <property type="entry name" value="Zn-dependent exopeptidases"/>
    <property type="match status" value="1"/>
</dbReference>
<dbReference type="InterPro" id="IPR011650">
    <property type="entry name" value="Peptidase_M20_dimer"/>
</dbReference>
<feature type="binding site" evidence="1">
    <location>
        <position position="90"/>
    </location>
    <ligand>
        <name>Mn(2+)</name>
        <dbReference type="ChEBI" id="CHEBI:29035"/>
        <label>2</label>
    </ligand>
</feature>
<feature type="binding site" evidence="1">
    <location>
        <position position="124"/>
    </location>
    <ligand>
        <name>Mn(2+)</name>
        <dbReference type="ChEBI" id="CHEBI:29035"/>
        <label>2</label>
    </ligand>
</feature>
<keyword evidence="3" id="KW-0378">Hydrolase</keyword>
<reference evidence="3 4" key="1">
    <citation type="submission" date="2014-11" db="EMBL/GenBank/DDBJ databases">
        <title>Genome sequence and analysis of novel Kurthia sp.</title>
        <authorList>
            <person name="Lawson J.N."/>
            <person name="Gonzalez J.E."/>
            <person name="Rinauldi L."/>
            <person name="Xuan Z."/>
            <person name="Firman A."/>
            <person name="Shaddox L."/>
            <person name="Trudeau A."/>
            <person name="Shah S."/>
            <person name="Reiman D."/>
        </authorList>
    </citation>
    <scope>NUCLEOTIDE SEQUENCE [LARGE SCALE GENOMIC DNA]</scope>
    <source>
        <strain evidence="3 4">3B1D</strain>
    </source>
</reference>
<dbReference type="PIRSF" id="PIRSF005962">
    <property type="entry name" value="Pept_M20D_amidohydro"/>
    <property type="match status" value="1"/>
</dbReference>
<organism evidence="3 4">
    <name type="scientific">Candidatus Kurthia intestinigallinarum</name>
    <dbReference type="NCBI Taxonomy" id="1562256"/>
    <lineage>
        <taxon>Bacteria</taxon>
        <taxon>Bacillati</taxon>
        <taxon>Bacillota</taxon>
        <taxon>Bacilli</taxon>
        <taxon>Bacillales</taxon>
        <taxon>Caryophanaceae</taxon>
        <taxon>Kurthia</taxon>
    </lineage>
</organism>
<protein>
    <submittedName>
        <fullName evidence="3">Amidohydrolase</fullName>
    </submittedName>
</protein>
<dbReference type="Proteomes" id="UP000288623">
    <property type="component" value="Unassembled WGS sequence"/>
</dbReference>
<dbReference type="PANTHER" id="PTHR11014">
    <property type="entry name" value="PEPTIDASE M20 FAMILY MEMBER"/>
    <property type="match status" value="1"/>
</dbReference>
<dbReference type="InterPro" id="IPR017439">
    <property type="entry name" value="Amidohydrolase"/>
</dbReference>
<feature type="binding site" evidence="1">
    <location>
        <position position="88"/>
    </location>
    <ligand>
        <name>Mn(2+)</name>
        <dbReference type="ChEBI" id="CHEBI:29035"/>
        <label>2</label>
    </ligand>
</feature>
<evidence type="ECO:0000259" key="2">
    <source>
        <dbReference type="Pfam" id="PF07687"/>
    </source>
</evidence>
<dbReference type="Pfam" id="PF07687">
    <property type="entry name" value="M20_dimer"/>
    <property type="match status" value="1"/>
</dbReference>
<dbReference type="GO" id="GO:0016787">
    <property type="term" value="F:hydrolase activity"/>
    <property type="evidence" value="ECO:0007669"/>
    <property type="project" value="UniProtKB-KW"/>
</dbReference>
<dbReference type="Pfam" id="PF01546">
    <property type="entry name" value="Peptidase_M20"/>
    <property type="match status" value="1"/>
</dbReference>
<comment type="cofactor">
    <cofactor evidence="1">
        <name>Mn(2+)</name>
        <dbReference type="ChEBI" id="CHEBI:29035"/>
    </cofactor>
    <text evidence="1">The Mn(2+) ion enhances activity.</text>
</comment>
<accession>A0A433RW17</accession>
<feature type="binding site" evidence="1">
    <location>
        <position position="343"/>
    </location>
    <ligand>
        <name>Mn(2+)</name>
        <dbReference type="ChEBI" id="CHEBI:29035"/>
        <label>2</label>
    </ligand>
</feature>
<dbReference type="CDD" id="cd08018">
    <property type="entry name" value="M20_Acy1_amhX-like"/>
    <property type="match status" value="1"/>
</dbReference>
<evidence type="ECO:0000256" key="1">
    <source>
        <dbReference type="PIRSR" id="PIRSR005962-1"/>
    </source>
</evidence>
<gene>
    <name evidence="3" type="ORF">QI30_05925</name>
</gene>
<evidence type="ECO:0000313" key="4">
    <source>
        <dbReference type="Proteomes" id="UP000288623"/>
    </source>
</evidence>
<dbReference type="RefSeq" id="WP_126990013.1">
    <property type="nucleotide sequence ID" value="NZ_JTFC01000025.1"/>
</dbReference>
<comment type="caution">
    <text evidence="3">The sequence shown here is derived from an EMBL/GenBank/DDBJ whole genome shotgun (WGS) entry which is preliminary data.</text>
</comment>